<dbReference type="InterPro" id="IPR036388">
    <property type="entry name" value="WH-like_DNA-bd_sf"/>
</dbReference>
<accession>S3D239</accession>
<keyword evidence="3" id="KW-0808">Transferase</keyword>
<dbReference type="AlphaFoldDB" id="S3D239"/>
<comment type="similarity">
    <text evidence="1">Belongs to the sirtuin family. Class I subfamily.</text>
</comment>
<organism evidence="9 10">
    <name type="scientific">Glarea lozoyensis (strain ATCC 20868 / MF5171)</name>
    <dbReference type="NCBI Taxonomy" id="1116229"/>
    <lineage>
        <taxon>Eukaryota</taxon>
        <taxon>Fungi</taxon>
        <taxon>Dikarya</taxon>
        <taxon>Ascomycota</taxon>
        <taxon>Pezizomycotina</taxon>
        <taxon>Leotiomycetes</taxon>
        <taxon>Helotiales</taxon>
        <taxon>Helotiaceae</taxon>
        <taxon>Glarea</taxon>
    </lineage>
</organism>
<dbReference type="PANTHER" id="PTHR43712:SF1">
    <property type="entry name" value="HYPOTHETICAL O-METHYLTRANSFERASE (EUROFUNG)-RELATED"/>
    <property type="match status" value="1"/>
</dbReference>
<dbReference type="Gene3D" id="3.40.50.1220">
    <property type="entry name" value="TPP-binding domain"/>
    <property type="match status" value="2"/>
</dbReference>
<dbReference type="GO" id="GO:0046872">
    <property type="term" value="F:metal ion binding"/>
    <property type="evidence" value="ECO:0007669"/>
    <property type="project" value="UniProtKB-KW"/>
</dbReference>
<evidence type="ECO:0000256" key="6">
    <source>
        <dbReference type="PROSITE-ProRule" id="PRU00236"/>
    </source>
</evidence>
<evidence type="ECO:0000256" key="3">
    <source>
        <dbReference type="ARBA" id="ARBA00022679"/>
    </source>
</evidence>
<dbReference type="Pfam" id="PF00891">
    <property type="entry name" value="Methyltransf_2"/>
    <property type="match status" value="1"/>
</dbReference>
<feature type="binding site" evidence="6">
    <location>
        <position position="543"/>
    </location>
    <ligand>
        <name>Zn(2+)</name>
        <dbReference type="ChEBI" id="CHEBI:29105"/>
    </ligand>
</feature>
<dbReference type="eggNOG" id="KOG2683">
    <property type="taxonomic scope" value="Eukaryota"/>
</dbReference>
<keyword evidence="6" id="KW-0862">Zinc</keyword>
<feature type="binding site" evidence="6">
    <location>
        <position position="540"/>
    </location>
    <ligand>
        <name>Zn(2+)</name>
        <dbReference type="ChEBI" id="CHEBI:29105"/>
    </ligand>
</feature>
<dbReference type="Gene3D" id="1.10.10.10">
    <property type="entry name" value="Winged helix-like DNA-binding domain superfamily/Winged helix DNA-binding domain"/>
    <property type="match status" value="1"/>
</dbReference>
<dbReference type="InterPro" id="IPR026590">
    <property type="entry name" value="Ssirtuin_cat_dom"/>
</dbReference>
<feature type="domain" description="Deacetylase sirtuin-type" evidence="8">
    <location>
        <begin position="404"/>
        <end position="750"/>
    </location>
</feature>
<reference evidence="9 10" key="1">
    <citation type="journal article" date="2013" name="BMC Genomics">
        <title>Genomics-driven discovery of the pneumocandin biosynthetic gene cluster in the fungus Glarea lozoyensis.</title>
        <authorList>
            <person name="Chen L."/>
            <person name="Yue Q."/>
            <person name="Zhang X."/>
            <person name="Xiang M."/>
            <person name="Wang C."/>
            <person name="Li S."/>
            <person name="Che Y."/>
            <person name="Ortiz-Lopez F.J."/>
            <person name="Bills G.F."/>
            <person name="Liu X."/>
            <person name="An Z."/>
        </authorList>
    </citation>
    <scope>NUCLEOTIDE SEQUENCE [LARGE SCALE GENOMIC DNA]</scope>
    <source>
        <strain evidence="10">ATCC 20868 / MF5171</strain>
    </source>
</reference>
<dbReference type="InterPro" id="IPR016461">
    <property type="entry name" value="COMT-like"/>
</dbReference>
<keyword evidence="4" id="KW-0949">S-adenosyl-L-methionine</keyword>
<dbReference type="GO" id="GO:0070403">
    <property type="term" value="F:NAD+ binding"/>
    <property type="evidence" value="ECO:0007669"/>
    <property type="project" value="InterPro"/>
</dbReference>
<name>S3D239_GLAL2</name>
<evidence type="ECO:0000256" key="7">
    <source>
        <dbReference type="SAM" id="MobiDB-lite"/>
    </source>
</evidence>
<dbReference type="PROSITE" id="PS51683">
    <property type="entry name" value="SAM_OMT_II"/>
    <property type="match status" value="1"/>
</dbReference>
<dbReference type="GeneID" id="19470988"/>
<dbReference type="PANTHER" id="PTHR43712">
    <property type="entry name" value="PUTATIVE (AFU_ORTHOLOGUE AFUA_4G14580)-RELATED"/>
    <property type="match status" value="1"/>
</dbReference>
<dbReference type="Gene3D" id="3.40.50.150">
    <property type="entry name" value="Vaccinia Virus protein VP39"/>
    <property type="match status" value="1"/>
</dbReference>
<dbReference type="InterPro" id="IPR012967">
    <property type="entry name" value="COMT_dimerisation"/>
</dbReference>
<dbReference type="GO" id="GO:0046983">
    <property type="term" value="F:protein dimerization activity"/>
    <property type="evidence" value="ECO:0007669"/>
    <property type="project" value="InterPro"/>
</dbReference>
<feature type="binding site" evidence="6">
    <location>
        <position position="612"/>
    </location>
    <ligand>
        <name>Zn(2+)</name>
        <dbReference type="ChEBI" id="CHEBI:29105"/>
    </ligand>
</feature>
<dbReference type="SUPFAM" id="SSF52467">
    <property type="entry name" value="DHS-like NAD/FAD-binding domain"/>
    <property type="match status" value="1"/>
</dbReference>
<gene>
    <name evidence="9" type="ORF">GLAREA_11947</name>
</gene>
<feature type="region of interest" description="Disordered" evidence="7">
    <location>
        <begin position="577"/>
        <end position="597"/>
    </location>
</feature>
<dbReference type="EMBL" id="KE145360">
    <property type="protein sequence ID" value="EPE31865.1"/>
    <property type="molecule type" value="Genomic_DNA"/>
</dbReference>
<evidence type="ECO:0000256" key="2">
    <source>
        <dbReference type="ARBA" id="ARBA00022603"/>
    </source>
</evidence>
<evidence type="ECO:0000313" key="9">
    <source>
        <dbReference type="EMBL" id="EPE31865.1"/>
    </source>
</evidence>
<proteinExistence type="inferred from homology"/>
<dbReference type="GO" id="GO:0032259">
    <property type="term" value="P:methylation"/>
    <property type="evidence" value="ECO:0007669"/>
    <property type="project" value="UniProtKB-KW"/>
</dbReference>
<evidence type="ECO:0000313" key="10">
    <source>
        <dbReference type="Proteomes" id="UP000016922"/>
    </source>
</evidence>
<dbReference type="PROSITE" id="PS50305">
    <property type="entry name" value="SIRTUIN"/>
    <property type="match status" value="1"/>
</dbReference>
<dbReference type="STRING" id="1116229.S3D239"/>
<sequence>MGRTLKIPISNRMMDSPFNSLLRQVAEGAPEAATERKALLASAKELVLALERPDDVIERVCVQLLETSTIKIAVELGIFKLLNDEATPAPSAASIARDTNSDPVLIARIMRCLAAFGAVKEDGGSGFLSTTYQNPTDPKVTALGKANKVTGVTPMDIFFGSPHLNAFVLYMGTFTMGHKQWTEVFPVEAKMIQRLQAGEDSVTMVDVGGGFGHQANLLKDTFPTLPGKLVVQDLPQMKGEDLPGIEFQAHDFFLEQPIKGARVYYLRFIVHDHDFSRNLKILTNLRQAMEPSYSRLLVNEWVIPERGASRFMTIEDMNMMALSGMERTERQHGELLEAAGLKISNIFYANDSFTYSLLALSSTKRLNASTSMQKPLMRIPYTGPLPPPSIIPRNANTIPGAVAALSRFLTAPPSRSLVAGHGDPKSTVVLSGAGISVASGLADYRGTNGTYRVNKTYRPIYYHEFLASHEARKRYWARSFLGWTNLHKARPNIAHYAVKNLGDMGFVRSVVTQNVDSFHSIAHPELPTLELHGYLRALTCVTCHNDLPRDVFQESLARLNPAWAAFLKEAIVSGALDTENPEERRAKGMKTNPDGDVDLPGAPYTTFRYPACPHCLANPPIAGDGKQTKVEVDQEGAWAPSSTAGILKPAVVMFGESIAARVKEAAEEAIDGSGRLLILGTSLATYSAWRLAKRAKERGMPIGILNLGGVRGEELFFRDLPMGHLGDAGCRVEMGTDKVLPDLVNQLRRTGFANSETSVPTDGQRTNSRIFKDMLS</sequence>
<dbReference type="SUPFAM" id="SSF46785">
    <property type="entry name" value="Winged helix' DNA-binding domain"/>
    <property type="match status" value="1"/>
</dbReference>
<feature type="binding site" evidence="6">
    <location>
        <position position="615"/>
    </location>
    <ligand>
        <name>Zn(2+)</name>
        <dbReference type="ChEBI" id="CHEBI:29105"/>
    </ligand>
</feature>
<dbReference type="InterPro" id="IPR029035">
    <property type="entry name" value="DHS-like_NAD/FAD-binding_dom"/>
</dbReference>
<keyword evidence="2" id="KW-0489">Methyltransferase</keyword>
<dbReference type="Pfam" id="PF08100">
    <property type="entry name" value="Dimerisation"/>
    <property type="match status" value="1"/>
</dbReference>
<dbReference type="Proteomes" id="UP000016922">
    <property type="component" value="Unassembled WGS sequence"/>
</dbReference>
<keyword evidence="5" id="KW-0520">NAD</keyword>
<keyword evidence="6" id="KW-0479">Metal-binding</keyword>
<dbReference type="KEGG" id="glz:GLAREA_11947"/>
<evidence type="ECO:0000256" key="1">
    <source>
        <dbReference type="ARBA" id="ARBA00006924"/>
    </source>
</evidence>
<dbReference type="InterPro" id="IPR029063">
    <property type="entry name" value="SAM-dependent_MTases_sf"/>
</dbReference>
<dbReference type="RefSeq" id="XP_008080920.1">
    <property type="nucleotide sequence ID" value="XM_008082729.1"/>
</dbReference>
<evidence type="ECO:0000256" key="4">
    <source>
        <dbReference type="ARBA" id="ARBA00022691"/>
    </source>
</evidence>
<dbReference type="InterPro" id="IPR003000">
    <property type="entry name" value="Sirtuin"/>
</dbReference>
<evidence type="ECO:0000256" key="5">
    <source>
        <dbReference type="ARBA" id="ARBA00023027"/>
    </source>
</evidence>
<dbReference type="InterPro" id="IPR036390">
    <property type="entry name" value="WH_DNA-bd_sf"/>
</dbReference>
<evidence type="ECO:0000259" key="8">
    <source>
        <dbReference type="PROSITE" id="PS50305"/>
    </source>
</evidence>
<dbReference type="Pfam" id="PF02146">
    <property type="entry name" value="SIR2"/>
    <property type="match status" value="1"/>
</dbReference>
<keyword evidence="10" id="KW-1185">Reference proteome</keyword>
<protein>
    <submittedName>
        <fullName evidence="9">DHS-like NAD/FAD-binding protein</fullName>
    </submittedName>
</protein>
<feature type="active site" description="Proton acceptor" evidence="6">
    <location>
        <position position="532"/>
    </location>
</feature>
<dbReference type="eggNOG" id="KOG3178">
    <property type="taxonomic scope" value="Eukaryota"/>
</dbReference>
<dbReference type="HOGENOM" id="CLU_360567_0_0_1"/>
<dbReference type="SUPFAM" id="SSF53335">
    <property type="entry name" value="S-adenosyl-L-methionine-dependent methyltransferases"/>
    <property type="match status" value="1"/>
</dbReference>
<dbReference type="GO" id="GO:0008171">
    <property type="term" value="F:O-methyltransferase activity"/>
    <property type="evidence" value="ECO:0007669"/>
    <property type="project" value="InterPro"/>
</dbReference>
<dbReference type="OrthoDB" id="424302at2759"/>
<dbReference type="InterPro" id="IPR001077">
    <property type="entry name" value="COMT_C"/>
</dbReference>